<evidence type="ECO:0000256" key="11">
    <source>
        <dbReference type="ARBA" id="ARBA00022840"/>
    </source>
</evidence>
<feature type="domain" description="Protein kinase" evidence="22">
    <location>
        <begin position="959"/>
        <end position="1251"/>
    </location>
</feature>
<organism evidence="25 26">
    <name type="scientific">Prunus armeniaca</name>
    <name type="common">Apricot</name>
    <name type="synonym">Armeniaca vulgaris</name>
    <dbReference type="NCBI Taxonomy" id="36596"/>
    <lineage>
        <taxon>Eukaryota</taxon>
        <taxon>Viridiplantae</taxon>
        <taxon>Streptophyta</taxon>
        <taxon>Embryophyta</taxon>
        <taxon>Tracheophyta</taxon>
        <taxon>Spermatophyta</taxon>
        <taxon>Magnoliopsida</taxon>
        <taxon>eudicotyledons</taxon>
        <taxon>Gunneridae</taxon>
        <taxon>Pentapetalae</taxon>
        <taxon>rosids</taxon>
        <taxon>fabids</taxon>
        <taxon>Rosales</taxon>
        <taxon>Rosaceae</taxon>
        <taxon>Amygdaloideae</taxon>
        <taxon>Amygdaleae</taxon>
        <taxon>Prunus</taxon>
    </lineage>
</organism>
<evidence type="ECO:0000256" key="16">
    <source>
        <dbReference type="ARBA" id="ARBA00023180"/>
    </source>
</evidence>
<dbReference type="InterPro" id="IPR008271">
    <property type="entry name" value="Ser/Thr_kinase_AS"/>
</dbReference>
<feature type="domain" description="Bulb-type lectin" evidence="23">
    <location>
        <begin position="26"/>
        <end position="146"/>
    </location>
</feature>
<keyword evidence="3" id="KW-1003">Cell membrane</keyword>
<dbReference type="SMART" id="SM00473">
    <property type="entry name" value="PAN_AP"/>
    <property type="match status" value="2"/>
</dbReference>
<evidence type="ECO:0000256" key="18">
    <source>
        <dbReference type="ARBA" id="ARBA00048679"/>
    </source>
</evidence>
<dbReference type="Proteomes" id="UP000507245">
    <property type="component" value="Unassembled WGS sequence"/>
</dbReference>
<dbReference type="SUPFAM" id="SSF56112">
    <property type="entry name" value="Protein kinase-like (PK-like)"/>
    <property type="match status" value="2"/>
</dbReference>
<evidence type="ECO:0000256" key="6">
    <source>
        <dbReference type="ARBA" id="ARBA00022692"/>
    </source>
</evidence>
<evidence type="ECO:0000256" key="1">
    <source>
        <dbReference type="ARBA" id="ARBA00004251"/>
    </source>
</evidence>
<evidence type="ECO:0000256" key="17">
    <source>
        <dbReference type="ARBA" id="ARBA00047899"/>
    </source>
</evidence>
<dbReference type="InterPro" id="IPR021820">
    <property type="entry name" value="S-locus_recpt_kinase_C"/>
</dbReference>
<keyword evidence="15" id="KW-0675">Receptor</keyword>
<dbReference type="Pfam" id="PF08276">
    <property type="entry name" value="PAN_2"/>
    <property type="match status" value="1"/>
</dbReference>
<evidence type="ECO:0000256" key="2">
    <source>
        <dbReference type="ARBA" id="ARBA00012513"/>
    </source>
</evidence>
<evidence type="ECO:0000256" key="5">
    <source>
        <dbReference type="ARBA" id="ARBA00022679"/>
    </source>
</evidence>
<comment type="catalytic activity">
    <reaction evidence="18">
        <text>L-seryl-[protein] + ATP = O-phospho-L-seryl-[protein] + ADP + H(+)</text>
        <dbReference type="Rhea" id="RHEA:17989"/>
        <dbReference type="Rhea" id="RHEA-COMP:9863"/>
        <dbReference type="Rhea" id="RHEA-COMP:11604"/>
        <dbReference type="ChEBI" id="CHEBI:15378"/>
        <dbReference type="ChEBI" id="CHEBI:29999"/>
        <dbReference type="ChEBI" id="CHEBI:30616"/>
        <dbReference type="ChEBI" id="CHEBI:83421"/>
        <dbReference type="ChEBI" id="CHEBI:456216"/>
        <dbReference type="EC" id="2.7.11.1"/>
    </reaction>
</comment>
<feature type="transmembrane region" description="Helical" evidence="20">
    <location>
        <begin position="918"/>
        <end position="943"/>
    </location>
</feature>
<dbReference type="EC" id="2.7.11.1" evidence="2"/>
<gene>
    <name evidence="25" type="ORF">ORAREDHAP_LOCUS9155</name>
</gene>
<dbReference type="Pfam" id="PF01453">
    <property type="entry name" value="B_lectin"/>
    <property type="match status" value="1"/>
</dbReference>
<dbReference type="CDD" id="cd01098">
    <property type="entry name" value="PAN_AP_plant"/>
    <property type="match status" value="1"/>
</dbReference>
<evidence type="ECO:0000259" key="23">
    <source>
        <dbReference type="PROSITE" id="PS50927"/>
    </source>
</evidence>
<evidence type="ECO:0000256" key="8">
    <source>
        <dbReference type="ARBA" id="ARBA00022734"/>
    </source>
</evidence>
<dbReference type="Gene3D" id="3.30.200.20">
    <property type="entry name" value="Phosphorylase Kinase, domain 1"/>
    <property type="match status" value="3"/>
</dbReference>
<keyword evidence="11" id="KW-0067">ATP-binding</keyword>
<feature type="domain" description="Apple" evidence="24">
    <location>
        <begin position="299"/>
        <end position="379"/>
    </location>
</feature>
<proteinExistence type="predicted"/>
<keyword evidence="12 20" id="KW-1133">Transmembrane helix</keyword>
<comment type="catalytic activity">
    <reaction evidence="17">
        <text>L-threonyl-[protein] + ATP = O-phospho-L-threonyl-[protein] + ADP + H(+)</text>
        <dbReference type="Rhea" id="RHEA:46608"/>
        <dbReference type="Rhea" id="RHEA-COMP:11060"/>
        <dbReference type="Rhea" id="RHEA-COMP:11605"/>
        <dbReference type="ChEBI" id="CHEBI:15378"/>
        <dbReference type="ChEBI" id="CHEBI:30013"/>
        <dbReference type="ChEBI" id="CHEBI:30616"/>
        <dbReference type="ChEBI" id="CHEBI:61977"/>
        <dbReference type="ChEBI" id="CHEBI:456216"/>
        <dbReference type="EC" id="2.7.11.1"/>
    </reaction>
</comment>
<dbReference type="InterPro" id="IPR011009">
    <property type="entry name" value="Kinase-like_dom_sf"/>
</dbReference>
<feature type="transmembrane region" description="Helical" evidence="20">
    <location>
        <begin position="390"/>
        <end position="413"/>
    </location>
</feature>
<evidence type="ECO:0000256" key="15">
    <source>
        <dbReference type="ARBA" id="ARBA00023170"/>
    </source>
</evidence>
<keyword evidence="5" id="KW-0808">Transferase</keyword>
<dbReference type="PANTHER" id="PTHR27002">
    <property type="entry name" value="RECEPTOR-LIKE SERINE/THREONINE-PROTEIN KINASE SD1-8"/>
    <property type="match status" value="1"/>
</dbReference>
<evidence type="ECO:0000259" key="24">
    <source>
        <dbReference type="PROSITE" id="PS50948"/>
    </source>
</evidence>
<accession>A0A6J5WA14</accession>
<keyword evidence="14" id="KW-1015">Disulfide bond</keyword>
<evidence type="ECO:0000256" key="3">
    <source>
        <dbReference type="ARBA" id="ARBA00022475"/>
    </source>
</evidence>
<evidence type="ECO:0000313" key="26">
    <source>
        <dbReference type="Proteomes" id="UP000507245"/>
    </source>
</evidence>
<keyword evidence="16" id="KW-0325">Glycoprotein</keyword>
<dbReference type="SUPFAM" id="SSF51110">
    <property type="entry name" value="alpha-D-mannose-specific plant lectins"/>
    <property type="match status" value="1"/>
</dbReference>
<dbReference type="GO" id="GO:0004674">
    <property type="term" value="F:protein serine/threonine kinase activity"/>
    <property type="evidence" value="ECO:0007669"/>
    <property type="project" value="UniProtKB-KW"/>
</dbReference>
<evidence type="ECO:0000256" key="4">
    <source>
        <dbReference type="ARBA" id="ARBA00022527"/>
    </source>
</evidence>
<evidence type="ECO:0000256" key="20">
    <source>
        <dbReference type="SAM" id="Phobius"/>
    </source>
</evidence>
<evidence type="ECO:0000256" key="14">
    <source>
        <dbReference type="ARBA" id="ARBA00023157"/>
    </source>
</evidence>
<dbReference type="CDD" id="cd00028">
    <property type="entry name" value="B_lectin"/>
    <property type="match status" value="1"/>
</dbReference>
<keyword evidence="6 20" id="KW-0812">Transmembrane</keyword>
<dbReference type="Pfam" id="PF11883">
    <property type="entry name" value="DUF3403"/>
    <property type="match status" value="1"/>
</dbReference>
<dbReference type="OrthoDB" id="4062651at2759"/>
<dbReference type="Pfam" id="PF07714">
    <property type="entry name" value="PK_Tyr_Ser-Thr"/>
    <property type="match status" value="2"/>
</dbReference>
<evidence type="ECO:0000259" key="22">
    <source>
        <dbReference type="PROSITE" id="PS50011"/>
    </source>
</evidence>
<feature type="region of interest" description="Disordered" evidence="19">
    <location>
        <begin position="1263"/>
        <end position="1291"/>
    </location>
</feature>
<keyword evidence="4" id="KW-0723">Serine/threonine-protein kinase</keyword>
<dbReference type="Gene3D" id="1.10.510.10">
    <property type="entry name" value="Transferase(Phosphotransferase) domain 1"/>
    <property type="match status" value="2"/>
</dbReference>
<protein>
    <recommendedName>
        <fullName evidence="2">non-specific serine/threonine protein kinase</fullName>
        <ecNumber evidence="2">2.7.11.1</ecNumber>
    </recommendedName>
</protein>
<dbReference type="SMART" id="SM00220">
    <property type="entry name" value="S_TKc"/>
    <property type="match status" value="2"/>
</dbReference>
<dbReference type="FunFam" id="3.30.200.20:FF:000330">
    <property type="entry name" value="G-type lectin S-receptor-like serine/threonine-protein kinase At4g03230"/>
    <property type="match status" value="1"/>
</dbReference>
<evidence type="ECO:0000256" key="19">
    <source>
        <dbReference type="SAM" id="MobiDB-lite"/>
    </source>
</evidence>
<keyword evidence="26" id="KW-1185">Reference proteome</keyword>
<feature type="signal peptide" evidence="21">
    <location>
        <begin position="1"/>
        <end position="25"/>
    </location>
</feature>
<dbReference type="InterPro" id="IPR000719">
    <property type="entry name" value="Prot_kinase_dom"/>
</dbReference>
<keyword evidence="9" id="KW-0547">Nucleotide-binding</keyword>
<evidence type="ECO:0000256" key="12">
    <source>
        <dbReference type="ARBA" id="ARBA00022989"/>
    </source>
</evidence>
<keyword evidence="13 20" id="KW-0472">Membrane</keyword>
<evidence type="ECO:0000256" key="9">
    <source>
        <dbReference type="ARBA" id="ARBA00022741"/>
    </source>
</evidence>
<feature type="domain" description="Protein kinase" evidence="22">
    <location>
        <begin position="484"/>
        <end position="760"/>
    </location>
</feature>
<evidence type="ECO:0000256" key="13">
    <source>
        <dbReference type="ARBA" id="ARBA00023136"/>
    </source>
</evidence>
<sequence length="1291" mass="143621">MAMFLLPLIIYLTSFSIFFPSPSHAADTLTPSDTLRDNQTLVSAGGVFELGFFSDLISGNHYLGIWFKADAAKVVWVGNREAAILDSSGVLQIRSGNLLLSDRRQLQVIVNSANVASSPNTTATLLDTGNFVLKEVDTGIFDVPSDTYLPGMKLGLFGQNTTQPSFHFLVSWVSPQNPARGLFTLTLDQANFTKVVVWRGDGRHMDIAFWDGHNLRFIFDNTSSKNDYNFSYHPIGEEDAYYTFSKGRYDLMWFVMASTGDLDQFFLLDGNIWSISHRLCEDFAGGNTGKCLSSLPSICENGDSFSVMNGSLPSTFNSGGWINMGTSDCETLCKSNCSCTAFVSVQNGQQVCQLYYQSRKDLLKIVEKGPGIVYIRGGATSSSDGKNWRLWLAIAVPLASLLVLIPIFSFCYLRCRKGRKDQATRHEGIIHSDQVRLFQMGSTNASPIQYDEVRIANMMELGRQKDQELPLFSFSTIQTATNDFAKATKLGEGGFGPVYKGLLPEGQEIAVKRLSEISRQGLEEFKNEVSVICKLQHRNLVRLLGCCIEGEESILIYEYMPNKSLDSFIFDSTKRSILDWRRRMHIIEGIAQGLLYLHKYSRLRIIHRDLKTSNILLDSDMNPKISDFGMARIFTDNDTKGKTSRVVGTFGYMSPEYAMGGLFSEKSDVFSFGVILLEIISGKKNVALFEVDNQLNLLGNAWNLWKEGKSMELVDSTLTASCSSREVTRCLQMGLLCVQERATDRPTMADVVSMLSNETIAMALPKEPASWSQLSSSDADSSSSRQRHHSTFDMTISGVHGSFFLFSSHATDTLASSEKSGDNQTLVSSECGDGANFSKMTGSLPSTSGVSVSSIGISDCQTLCKTNCSCAGFASLQNESTCQLYYGRKQNLLKIIEKGAGLIYIRDRASSGNKKDSLWLIVAVPLASHLAFVSISLYCFVRWRRWRREDQARRREEGIINPDHEGRGAINMNVARQKDQELPFFGISTIKAATNDFAKANKLGEGGFGPGKLLPQGQEIAVKRLLQHRNLVRLLGCCIEAEESILIYEYMPNKSLDSFIFDSTKRVLLDWRKRMNIIEGIAQGLLYLHKYSRLRIIHRDMKTSNILLDCDMNPKISDFGMARIFGDNDTRGQTNRVVGTFGYMSPEYAVDGRFSEKSDVFSFGVMLFEIISGKKNIAFFEADHSLNLLGIAWNLWKEGKSMELMDSTLSSSCSSSEVTRCIQMGLLCVQEKAMDRPTMSDVVSMLSNETMALPLPKEPAFFSRSSDAESSSSRKRCHSGNDITISDVDGR</sequence>
<dbReference type="InterPro" id="IPR001480">
    <property type="entry name" value="Bulb-type_lectin_dom"/>
</dbReference>
<dbReference type="Gene3D" id="2.90.10.10">
    <property type="entry name" value="Bulb-type lectin domain"/>
    <property type="match status" value="1"/>
</dbReference>
<dbReference type="CDD" id="cd14066">
    <property type="entry name" value="STKc_IRAK"/>
    <property type="match status" value="1"/>
</dbReference>
<reference evidence="26" key="1">
    <citation type="journal article" date="2020" name="Genome Biol.">
        <title>Gamete binning: chromosome-level and haplotype-resolved genome assembly enabled by high-throughput single-cell sequencing of gamete genomes.</title>
        <authorList>
            <person name="Campoy J.A."/>
            <person name="Sun H."/>
            <person name="Goel M."/>
            <person name="Jiao W.-B."/>
            <person name="Folz-Donahue K."/>
            <person name="Wang N."/>
            <person name="Rubio M."/>
            <person name="Liu C."/>
            <person name="Kukat C."/>
            <person name="Ruiz D."/>
            <person name="Huettel B."/>
            <person name="Schneeberger K."/>
        </authorList>
    </citation>
    <scope>NUCLEOTIDE SEQUENCE [LARGE SCALE GENOMIC DNA]</scope>
    <source>
        <strain evidence="26">cv. Rojo Pasion</strain>
    </source>
</reference>
<dbReference type="SMART" id="SM00108">
    <property type="entry name" value="B_lectin"/>
    <property type="match status" value="1"/>
</dbReference>
<evidence type="ECO:0000256" key="21">
    <source>
        <dbReference type="SAM" id="SignalP"/>
    </source>
</evidence>
<dbReference type="FunFam" id="1.10.510.10:FF:000060">
    <property type="entry name" value="G-type lectin S-receptor-like serine/threonine-protein kinase"/>
    <property type="match status" value="2"/>
</dbReference>
<dbReference type="GO" id="GO:0005524">
    <property type="term" value="F:ATP binding"/>
    <property type="evidence" value="ECO:0007669"/>
    <property type="project" value="UniProtKB-KW"/>
</dbReference>
<dbReference type="PROSITE" id="PS50927">
    <property type="entry name" value="BULB_LECTIN"/>
    <property type="match status" value="1"/>
</dbReference>
<keyword evidence="7 21" id="KW-0732">Signal</keyword>
<feature type="domain" description="Apple" evidence="24">
    <location>
        <begin position="831"/>
        <end position="909"/>
    </location>
</feature>
<keyword evidence="8" id="KW-0430">Lectin</keyword>
<keyword evidence="10" id="KW-0418">Kinase</keyword>
<comment type="subcellular location">
    <subcellularLocation>
        <location evidence="1">Cell membrane</location>
        <topology evidence="1">Single-pass type I membrane protein</topology>
    </subcellularLocation>
</comment>
<dbReference type="PROSITE" id="PS00108">
    <property type="entry name" value="PROTEIN_KINASE_ST"/>
    <property type="match status" value="2"/>
</dbReference>
<dbReference type="InterPro" id="IPR003609">
    <property type="entry name" value="Pan_app"/>
</dbReference>
<dbReference type="PROSITE" id="PS50948">
    <property type="entry name" value="PAN"/>
    <property type="match status" value="2"/>
</dbReference>
<evidence type="ECO:0000313" key="25">
    <source>
        <dbReference type="EMBL" id="CAB4297283.1"/>
    </source>
</evidence>
<dbReference type="GO" id="GO:0030246">
    <property type="term" value="F:carbohydrate binding"/>
    <property type="evidence" value="ECO:0007669"/>
    <property type="project" value="UniProtKB-KW"/>
</dbReference>
<dbReference type="InterPro" id="IPR001245">
    <property type="entry name" value="Ser-Thr/Tyr_kinase_cat_dom"/>
</dbReference>
<dbReference type="PROSITE" id="PS50011">
    <property type="entry name" value="PROTEIN_KINASE_DOM"/>
    <property type="match status" value="2"/>
</dbReference>
<feature type="chain" id="PRO_5026774531" description="non-specific serine/threonine protein kinase" evidence="21">
    <location>
        <begin position="26"/>
        <end position="1291"/>
    </location>
</feature>
<dbReference type="InterPro" id="IPR036426">
    <property type="entry name" value="Bulb-type_lectin_dom_sf"/>
</dbReference>
<evidence type="ECO:0000256" key="7">
    <source>
        <dbReference type="ARBA" id="ARBA00022729"/>
    </source>
</evidence>
<dbReference type="EMBL" id="CAEKKB010000001">
    <property type="protein sequence ID" value="CAB4297283.1"/>
    <property type="molecule type" value="Genomic_DNA"/>
</dbReference>
<dbReference type="GO" id="GO:0005886">
    <property type="term" value="C:plasma membrane"/>
    <property type="evidence" value="ECO:0007669"/>
    <property type="project" value="UniProtKB-SubCell"/>
</dbReference>
<name>A0A6J5WA14_PRUAR</name>
<dbReference type="PANTHER" id="PTHR27002:SF1055">
    <property type="entry name" value="RECEPTOR-LIKE SERINE_THREONINE-PROTEIN KINASE"/>
    <property type="match status" value="1"/>
</dbReference>
<evidence type="ECO:0000256" key="10">
    <source>
        <dbReference type="ARBA" id="ARBA00022777"/>
    </source>
</evidence>